<reference evidence="1" key="1">
    <citation type="journal article" date="2015" name="Proc. Natl. Acad. Sci. U.S.A.">
        <title>Networks of energetic and metabolic interactions define dynamics in microbial communities.</title>
        <authorList>
            <person name="Embree M."/>
            <person name="Liu J.K."/>
            <person name="Al-Bassam M.M."/>
            <person name="Zengler K."/>
        </authorList>
    </citation>
    <scope>NUCLEOTIDE SEQUENCE</scope>
</reference>
<sequence length="60" mass="6671">MDLFLDTSCIIPLIFETDTTRRVRDFSSSFPGYCAAGMSVNEEVFFVGLRLIAEKTGQSS</sequence>
<dbReference type="AlphaFoldDB" id="A0A0W8EAV2"/>
<proteinExistence type="predicted"/>
<comment type="caution">
    <text evidence="1">The sequence shown here is derived from an EMBL/GenBank/DDBJ whole genome shotgun (WGS) entry which is preliminary data.</text>
</comment>
<dbReference type="EMBL" id="LNQE01001767">
    <property type="protein sequence ID" value="KUG05767.1"/>
    <property type="molecule type" value="Genomic_DNA"/>
</dbReference>
<protein>
    <recommendedName>
        <fullName evidence="2">PIN domain-containing protein</fullName>
    </recommendedName>
</protein>
<evidence type="ECO:0000313" key="1">
    <source>
        <dbReference type="EMBL" id="KUG05767.1"/>
    </source>
</evidence>
<organism evidence="1">
    <name type="scientific">hydrocarbon metagenome</name>
    <dbReference type="NCBI Taxonomy" id="938273"/>
    <lineage>
        <taxon>unclassified sequences</taxon>
        <taxon>metagenomes</taxon>
        <taxon>ecological metagenomes</taxon>
    </lineage>
</organism>
<evidence type="ECO:0008006" key="2">
    <source>
        <dbReference type="Google" id="ProtNLM"/>
    </source>
</evidence>
<gene>
    <name evidence="1" type="ORF">ASZ90_016795</name>
</gene>
<accession>A0A0W8EAV2</accession>
<name>A0A0W8EAV2_9ZZZZ</name>